<keyword evidence="5" id="KW-1185">Reference proteome</keyword>
<dbReference type="PANTHER" id="PTHR32071">
    <property type="entry name" value="TRANSCRIPTIONAL REGULATORY PROTEIN"/>
    <property type="match status" value="1"/>
</dbReference>
<dbReference type="GO" id="GO:0005524">
    <property type="term" value="F:ATP binding"/>
    <property type="evidence" value="ECO:0007669"/>
    <property type="project" value="UniProtKB-KW"/>
</dbReference>
<evidence type="ECO:0000259" key="3">
    <source>
        <dbReference type="PROSITE" id="PS50045"/>
    </source>
</evidence>
<dbReference type="InterPro" id="IPR003593">
    <property type="entry name" value="AAA+_ATPase"/>
</dbReference>
<dbReference type="AlphaFoldDB" id="I2F5U1"/>
<dbReference type="eggNOG" id="COG3829">
    <property type="taxonomic scope" value="Bacteria"/>
</dbReference>
<keyword evidence="2" id="KW-0067">ATP-binding</keyword>
<protein>
    <submittedName>
        <fullName evidence="4">Transcriptional regulator containing GAF, AAA-type ATPase, and DNA binding domains</fullName>
    </submittedName>
</protein>
<dbReference type="InterPro" id="IPR058031">
    <property type="entry name" value="AAA_lid_NorR"/>
</dbReference>
<keyword evidence="1" id="KW-0547">Nucleotide-binding</keyword>
<evidence type="ECO:0000256" key="1">
    <source>
        <dbReference type="ARBA" id="ARBA00022741"/>
    </source>
</evidence>
<dbReference type="HOGENOM" id="CLU_598268_0_0_0"/>
<evidence type="ECO:0000313" key="4">
    <source>
        <dbReference type="EMBL" id="AFK07294.1"/>
    </source>
</evidence>
<evidence type="ECO:0000313" key="5">
    <source>
        <dbReference type="Proteomes" id="UP000002881"/>
    </source>
</evidence>
<dbReference type="Gene3D" id="3.40.50.300">
    <property type="entry name" value="P-loop containing nucleotide triphosphate hydrolases"/>
    <property type="match status" value="1"/>
</dbReference>
<dbReference type="InterPro" id="IPR027417">
    <property type="entry name" value="P-loop_NTPase"/>
</dbReference>
<organism evidence="4 5">
    <name type="scientific">Mesotoga prima MesG1.Ag.4.2</name>
    <dbReference type="NCBI Taxonomy" id="660470"/>
    <lineage>
        <taxon>Bacteria</taxon>
        <taxon>Thermotogati</taxon>
        <taxon>Thermotogota</taxon>
        <taxon>Thermotogae</taxon>
        <taxon>Kosmotogales</taxon>
        <taxon>Kosmotogaceae</taxon>
        <taxon>Mesotoga</taxon>
    </lineage>
</organism>
<dbReference type="GeneID" id="87107419"/>
<accession>I2F5U1</accession>
<dbReference type="CDD" id="cd00009">
    <property type="entry name" value="AAA"/>
    <property type="match status" value="1"/>
</dbReference>
<proteinExistence type="predicted"/>
<dbReference type="EMBL" id="CP003532">
    <property type="protein sequence ID" value="AFK07294.1"/>
    <property type="molecule type" value="Genomic_DNA"/>
</dbReference>
<dbReference type="RefSeq" id="WP_014731193.1">
    <property type="nucleotide sequence ID" value="NC_017934.1"/>
</dbReference>
<dbReference type="PROSITE" id="PS50045">
    <property type="entry name" value="SIGMA54_INTERACT_4"/>
    <property type="match status" value="1"/>
</dbReference>
<sequence length="457" mass="52260">MRVFIVEKGFEEHELRVLKEIVDSLVSSKEDLREKVEIVELSEFREEQGIMIISQQVIGELNPERSSGQLFIMFKGGLESNIVGFAQRMGAVGIFPIDRFYGERMEYGEISRFENVLKNVLRDRLSTRFPEWDFKKRIDWKMKLDDKAFEDEDAYISLFGDEITHKNVKKTNEIITSVMPYVKELKTFRLKSKRVLEELKKKELSEDPKLEGARIAIRKLNDLTSEMKFRKPVCILLTGPTGCGKTLLAKYIANSLFGSLETFSRISLVNMGDNLLESELFGSFPGSWTGSSYKVGKMVSMAGGAVFLDEIGEISPAIQAKLLTYLDDMKVLIEGLSDTSGVRVPVLIIAATNRDVRKEMSLGNFRSDFYQRFAYEIHMPSLSERKSDFRYILSHLLQVKKKILNLSIDEISIAAIEKLEGYEYPGNYRELERVVTAAMMSAKMDGREIVLSRDVQF</sequence>
<dbReference type="Gene3D" id="1.10.8.60">
    <property type="match status" value="1"/>
</dbReference>
<dbReference type="KEGG" id="mpg:Theba_1630"/>
<dbReference type="Pfam" id="PF25601">
    <property type="entry name" value="AAA_lid_14"/>
    <property type="match status" value="1"/>
</dbReference>
<evidence type="ECO:0000256" key="2">
    <source>
        <dbReference type="ARBA" id="ARBA00022840"/>
    </source>
</evidence>
<dbReference type="SMART" id="SM00382">
    <property type="entry name" value="AAA"/>
    <property type="match status" value="1"/>
</dbReference>
<dbReference type="Pfam" id="PF00158">
    <property type="entry name" value="Sigma54_activat"/>
    <property type="match status" value="1"/>
</dbReference>
<dbReference type="SUPFAM" id="SSF52540">
    <property type="entry name" value="P-loop containing nucleoside triphosphate hydrolases"/>
    <property type="match status" value="1"/>
</dbReference>
<name>I2F5U1_9BACT</name>
<feature type="domain" description="Sigma-54 factor interaction" evidence="3">
    <location>
        <begin position="210"/>
        <end position="440"/>
    </location>
</feature>
<dbReference type="Proteomes" id="UP000002881">
    <property type="component" value="Chromosome"/>
</dbReference>
<dbReference type="STRING" id="660470.Theba_1630"/>
<dbReference type="GO" id="GO:0006355">
    <property type="term" value="P:regulation of DNA-templated transcription"/>
    <property type="evidence" value="ECO:0007669"/>
    <property type="project" value="InterPro"/>
</dbReference>
<gene>
    <name evidence="4" type="ORF">Theba_1630</name>
</gene>
<reference evidence="4 5" key="1">
    <citation type="journal article" date="2012" name="Genome Biol. Evol.">
        <title>Genome Sequence of the Mesophilic Thermotogales Bacterium Mesotoga prima MesG1.Ag.4.2 Reveals the Largest Thermotogales Genome To Date.</title>
        <authorList>
            <person name="Zhaxybayeva O."/>
            <person name="Swithers K.S."/>
            <person name="Foght J."/>
            <person name="Green A.G."/>
            <person name="Bruce D."/>
            <person name="Detter C."/>
            <person name="Han S."/>
            <person name="Teshima H."/>
            <person name="Han J."/>
            <person name="Woyke T."/>
            <person name="Pitluck S."/>
            <person name="Nolan M."/>
            <person name="Ivanova N."/>
            <person name="Pati A."/>
            <person name="Land M.L."/>
            <person name="Dlutek M."/>
            <person name="Doolittle W.F."/>
            <person name="Noll K.M."/>
            <person name="Nesbo C.L."/>
        </authorList>
    </citation>
    <scope>NUCLEOTIDE SEQUENCE [LARGE SCALE GENOMIC DNA]</scope>
    <source>
        <strain evidence="5">mesG1.Ag.4.2</strain>
    </source>
</reference>
<dbReference type="InterPro" id="IPR002078">
    <property type="entry name" value="Sigma_54_int"/>
</dbReference>